<keyword evidence="9" id="KW-1133">Transmembrane helix</keyword>
<evidence type="ECO:0000256" key="2">
    <source>
        <dbReference type="ARBA" id="ARBA00012438"/>
    </source>
</evidence>
<dbReference type="Pfam" id="PF07730">
    <property type="entry name" value="HisKA_3"/>
    <property type="match status" value="1"/>
</dbReference>
<dbReference type="Pfam" id="PF02518">
    <property type="entry name" value="HATPase_c"/>
    <property type="match status" value="1"/>
</dbReference>
<evidence type="ECO:0000256" key="6">
    <source>
        <dbReference type="ARBA" id="ARBA00022777"/>
    </source>
</evidence>
<keyword evidence="3" id="KW-0597">Phosphoprotein</keyword>
<dbReference type="InterPro" id="IPR011712">
    <property type="entry name" value="Sig_transdc_His_kin_sub3_dim/P"/>
</dbReference>
<evidence type="ECO:0000313" key="12">
    <source>
        <dbReference type="EMBL" id="GII97120.1"/>
    </source>
</evidence>
<keyword evidence="4" id="KW-0808">Transferase</keyword>
<protein>
    <recommendedName>
        <fullName evidence="2">histidine kinase</fullName>
        <ecNumber evidence="2">2.7.13.3</ecNumber>
    </recommendedName>
</protein>
<dbReference type="GO" id="GO:0005524">
    <property type="term" value="F:ATP binding"/>
    <property type="evidence" value="ECO:0007669"/>
    <property type="project" value="UniProtKB-KW"/>
</dbReference>
<keyword evidence="6" id="KW-0418">Kinase</keyword>
<dbReference type="Gene3D" id="3.30.565.10">
    <property type="entry name" value="Histidine kinase-like ATPase, C-terminal domain"/>
    <property type="match status" value="1"/>
</dbReference>
<sequence>MVVLAAGAATHLVVVPFMLFGLLLSFGLGMVFLFNPIALQARRLTEHVRRRTTLWSGVELAAPYHPAPPPPVPEYNGWYRVDRTLYKTPRYPAWNMRWKWLINDPATWRDFLWITLNPLITFSLLALPLLAVGYGLTSAWWLAPWTAPFGIAAAVAGLIAVPWVLLLHDRWTRILLSATRRSELQARVQSLTRARVNAADSQAAELRRIERDLHDGAQARLVAMGMTLGAAEELIERDPQAAKALLVKAREASAAALSELRQLVRGIHPPVLAERGLGDAVRAMALDTPLNVTVTVDLPERLDQPVESAAYFAVSELLTNATKHGEARNVTIDISKSGAALQITVADDGNGGADPSRGSGLRGIERRLEPFDGVLAVNSPPGGPTLLAIDLPHAFADAVPAKKPMPKWMIAVVTLCYALAWLPLFPQGIVAAVFKIGQFVESDGEIMRAWCLALYLPEFWQWPFIAFMIALGTIMYVAATVLPIWHSKERWMKEATAGRPRLGC</sequence>
<name>A0A919RNN6_9ACTN</name>
<evidence type="ECO:0000256" key="4">
    <source>
        <dbReference type="ARBA" id="ARBA00022679"/>
    </source>
</evidence>
<dbReference type="GO" id="GO:0046983">
    <property type="term" value="F:protein dimerization activity"/>
    <property type="evidence" value="ECO:0007669"/>
    <property type="project" value="InterPro"/>
</dbReference>
<dbReference type="InterPro" id="IPR036890">
    <property type="entry name" value="HATPase_C_sf"/>
</dbReference>
<dbReference type="Gene3D" id="1.20.5.1930">
    <property type="match status" value="1"/>
</dbReference>
<keyword evidence="9" id="KW-0472">Membrane</keyword>
<evidence type="ECO:0000256" key="7">
    <source>
        <dbReference type="ARBA" id="ARBA00022840"/>
    </source>
</evidence>
<organism evidence="12 13">
    <name type="scientific">Sinosporangium siamense</name>
    <dbReference type="NCBI Taxonomy" id="1367973"/>
    <lineage>
        <taxon>Bacteria</taxon>
        <taxon>Bacillati</taxon>
        <taxon>Actinomycetota</taxon>
        <taxon>Actinomycetes</taxon>
        <taxon>Streptosporangiales</taxon>
        <taxon>Streptosporangiaceae</taxon>
        <taxon>Sinosporangium</taxon>
    </lineage>
</organism>
<keyword evidence="8" id="KW-0902">Two-component regulatory system</keyword>
<feature type="transmembrane region" description="Helical" evidence="9">
    <location>
        <begin position="149"/>
        <end position="167"/>
    </location>
</feature>
<dbReference type="GO" id="GO:0016020">
    <property type="term" value="C:membrane"/>
    <property type="evidence" value="ECO:0007669"/>
    <property type="project" value="InterPro"/>
</dbReference>
<dbReference type="AlphaFoldDB" id="A0A919RNN6"/>
<keyword evidence="7" id="KW-0067">ATP-binding</keyword>
<reference evidence="12" key="1">
    <citation type="submission" date="2021-01" db="EMBL/GenBank/DDBJ databases">
        <title>Whole genome shotgun sequence of Sinosporangium siamense NBRC 109515.</title>
        <authorList>
            <person name="Komaki H."/>
            <person name="Tamura T."/>
        </authorList>
    </citation>
    <scope>NUCLEOTIDE SEQUENCE</scope>
    <source>
        <strain evidence="12">NBRC 109515</strain>
    </source>
</reference>
<comment type="catalytic activity">
    <reaction evidence="1">
        <text>ATP + protein L-histidine = ADP + protein N-phospho-L-histidine.</text>
        <dbReference type="EC" id="2.7.13.3"/>
    </reaction>
</comment>
<dbReference type="SUPFAM" id="SSF55874">
    <property type="entry name" value="ATPase domain of HSP90 chaperone/DNA topoisomerase II/histidine kinase"/>
    <property type="match status" value="1"/>
</dbReference>
<gene>
    <name evidence="12" type="ORF">Ssi02_73510</name>
</gene>
<accession>A0A919RNN6</accession>
<keyword evidence="5" id="KW-0547">Nucleotide-binding</keyword>
<comment type="caution">
    <text evidence="12">The sequence shown here is derived from an EMBL/GenBank/DDBJ whole genome shotgun (WGS) entry which is preliminary data.</text>
</comment>
<feature type="transmembrane region" description="Helical" evidence="9">
    <location>
        <begin position="12"/>
        <end position="34"/>
    </location>
</feature>
<dbReference type="CDD" id="cd16917">
    <property type="entry name" value="HATPase_UhpB-NarQ-NarX-like"/>
    <property type="match status" value="1"/>
</dbReference>
<keyword evidence="9" id="KW-0812">Transmembrane</keyword>
<dbReference type="Proteomes" id="UP000606172">
    <property type="component" value="Unassembled WGS sequence"/>
</dbReference>
<evidence type="ECO:0000256" key="5">
    <source>
        <dbReference type="ARBA" id="ARBA00022741"/>
    </source>
</evidence>
<evidence type="ECO:0000259" key="10">
    <source>
        <dbReference type="Pfam" id="PF02518"/>
    </source>
</evidence>
<feature type="domain" description="Signal transduction histidine kinase subgroup 3 dimerisation and phosphoacceptor" evidence="11">
    <location>
        <begin position="205"/>
        <end position="272"/>
    </location>
</feature>
<dbReference type="PANTHER" id="PTHR24421">
    <property type="entry name" value="NITRATE/NITRITE SENSOR PROTEIN NARX-RELATED"/>
    <property type="match status" value="1"/>
</dbReference>
<dbReference type="PANTHER" id="PTHR24421:SF10">
    <property type="entry name" value="NITRATE_NITRITE SENSOR PROTEIN NARQ"/>
    <property type="match status" value="1"/>
</dbReference>
<dbReference type="EMBL" id="BOOW01000055">
    <property type="protein sequence ID" value="GII97120.1"/>
    <property type="molecule type" value="Genomic_DNA"/>
</dbReference>
<feature type="domain" description="Histidine kinase/HSP90-like ATPase" evidence="10">
    <location>
        <begin position="309"/>
        <end position="386"/>
    </location>
</feature>
<dbReference type="GO" id="GO:0000155">
    <property type="term" value="F:phosphorelay sensor kinase activity"/>
    <property type="evidence" value="ECO:0007669"/>
    <property type="project" value="InterPro"/>
</dbReference>
<dbReference type="InterPro" id="IPR003594">
    <property type="entry name" value="HATPase_dom"/>
</dbReference>
<evidence type="ECO:0000256" key="8">
    <source>
        <dbReference type="ARBA" id="ARBA00023012"/>
    </source>
</evidence>
<evidence type="ECO:0000256" key="1">
    <source>
        <dbReference type="ARBA" id="ARBA00000085"/>
    </source>
</evidence>
<dbReference type="EC" id="2.7.13.3" evidence="2"/>
<feature type="transmembrane region" description="Helical" evidence="9">
    <location>
        <begin position="119"/>
        <end position="143"/>
    </location>
</feature>
<evidence type="ECO:0000256" key="3">
    <source>
        <dbReference type="ARBA" id="ARBA00022553"/>
    </source>
</evidence>
<dbReference type="InterPro" id="IPR050482">
    <property type="entry name" value="Sensor_HK_TwoCompSys"/>
</dbReference>
<feature type="transmembrane region" description="Helical" evidence="9">
    <location>
        <begin position="408"/>
        <end position="434"/>
    </location>
</feature>
<evidence type="ECO:0000256" key="9">
    <source>
        <dbReference type="SAM" id="Phobius"/>
    </source>
</evidence>
<evidence type="ECO:0000313" key="13">
    <source>
        <dbReference type="Proteomes" id="UP000606172"/>
    </source>
</evidence>
<feature type="transmembrane region" description="Helical" evidence="9">
    <location>
        <begin position="464"/>
        <end position="485"/>
    </location>
</feature>
<proteinExistence type="predicted"/>
<keyword evidence="13" id="KW-1185">Reference proteome</keyword>
<evidence type="ECO:0000259" key="11">
    <source>
        <dbReference type="Pfam" id="PF07730"/>
    </source>
</evidence>